<feature type="transmembrane region" description="Helical" evidence="3">
    <location>
        <begin position="485"/>
        <end position="508"/>
    </location>
</feature>
<protein>
    <recommendedName>
        <fullName evidence="6">Multidrug and toxin extrusion protein</fullName>
    </recommendedName>
</protein>
<sequence length="609" mass="68073">MVIVDDKYYYDEGEGFENYIARTTDPGIALLVFVIIYSLVCVCSIPFIVANLRKYYALHKRNVHGSSADHEESSQKDRVGEDSIPPNEEEIMGEKRGKGNTTKGEFDEELKLSPTQNEERNTVELFPPYHLREEKPRQDAKTPTFSKVLQSNQNELDDLSLDESNDSKRGLSIDSHISEAKSISFMHIIPFHSRLSHLTLGKSRAVRKHISKSLAMKLYENEEKKGHSYDMESIILDEVKSSNEEVNRIDNGIDDKPKQLVTEIAENPQTAGNQSEEDKIGPLQLKKNDFYEQTFSIIRYDKETNRILILGIPFILAAVSEALFDAITLALVSKYLGVEALSAFIVTNILLGLTDTFIKGVADALNTVCSHAIGADNYFLAGQYTQIALMIYVIGSVPLYVCWWFLMDDAIRLFGMNERVVEIGAQYTKVVMFDYMAVGMFDTFTALLDVSGYALPATIMDLVAASLDLLSVWLLLMFVEGMDLFWVGMTQMVSSVVIYAVFVCFVVCKGWIDPFKSGLVHSFGLKNIPAVKYVLKTAIPLSIGTLLEYGEWEALTFFAAVLGPAEVATWGILEAIWDLFEAFTEGLGEAGSIRLAFHLGKGNIDMAKL</sequence>
<proteinExistence type="inferred from homology"/>
<dbReference type="PANTHER" id="PTHR11206">
    <property type="entry name" value="MULTIDRUG RESISTANCE PROTEIN"/>
    <property type="match status" value="1"/>
</dbReference>
<dbReference type="EMBL" id="BLLK01000022">
    <property type="protein sequence ID" value="GFH46026.1"/>
    <property type="molecule type" value="Genomic_DNA"/>
</dbReference>
<evidence type="ECO:0000256" key="1">
    <source>
        <dbReference type="ARBA" id="ARBA00010199"/>
    </source>
</evidence>
<evidence type="ECO:0008006" key="6">
    <source>
        <dbReference type="Google" id="ProtNLM"/>
    </source>
</evidence>
<keyword evidence="3" id="KW-1133">Transmembrane helix</keyword>
<evidence type="ECO:0000256" key="2">
    <source>
        <dbReference type="SAM" id="MobiDB-lite"/>
    </source>
</evidence>
<accession>A0AAD3CJJ1</accession>
<comment type="similarity">
    <text evidence="1">Belongs to the multi antimicrobial extrusion (MATE) (TC 2.A.66.1) family.</text>
</comment>
<feature type="transmembrane region" description="Helical" evidence="3">
    <location>
        <begin position="28"/>
        <end position="52"/>
    </location>
</feature>
<feature type="compositionally biased region" description="Basic and acidic residues" evidence="2">
    <location>
        <begin position="67"/>
        <end position="81"/>
    </location>
</feature>
<evidence type="ECO:0000313" key="5">
    <source>
        <dbReference type="Proteomes" id="UP001054902"/>
    </source>
</evidence>
<dbReference type="InterPro" id="IPR002528">
    <property type="entry name" value="MATE_fam"/>
</dbReference>
<dbReference type="Proteomes" id="UP001054902">
    <property type="component" value="Unassembled WGS sequence"/>
</dbReference>
<keyword evidence="3" id="KW-0812">Transmembrane</keyword>
<name>A0AAD3CJJ1_9STRA</name>
<evidence type="ECO:0000313" key="4">
    <source>
        <dbReference type="EMBL" id="GFH46026.1"/>
    </source>
</evidence>
<reference evidence="4 5" key="1">
    <citation type="journal article" date="2021" name="Sci. Rep.">
        <title>The genome of the diatom Chaetoceros tenuissimus carries an ancient integrated fragment of an extant virus.</title>
        <authorList>
            <person name="Hongo Y."/>
            <person name="Kimura K."/>
            <person name="Takaki Y."/>
            <person name="Yoshida Y."/>
            <person name="Baba S."/>
            <person name="Kobayashi G."/>
            <person name="Nagasaki K."/>
            <person name="Hano T."/>
            <person name="Tomaru Y."/>
        </authorList>
    </citation>
    <scope>NUCLEOTIDE SEQUENCE [LARGE SCALE GENOMIC DNA]</scope>
    <source>
        <strain evidence="4 5">NIES-3715</strain>
    </source>
</reference>
<feature type="transmembrane region" description="Helical" evidence="3">
    <location>
        <begin position="435"/>
        <end position="455"/>
    </location>
</feature>
<feature type="compositionally biased region" description="Basic and acidic residues" evidence="2">
    <location>
        <begin position="130"/>
        <end position="140"/>
    </location>
</feature>
<dbReference type="AlphaFoldDB" id="A0AAD3CJJ1"/>
<feature type="transmembrane region" description="Helical" evidence="3">
    <location>
        <begin position="307"/>
        <end position="329"/>
    </location>
</feature>
<evidence type="ECO:0000256" key="3">
    <source>
        <dbReference type="SAM" id="Phobius"/>
    </source>
</evidence>
<dbReference type="Pfam" id="PF01554">
    <property type="entry name" value="MatE"/>
    <property type="match status" value="1"/>
</dbReference>
<feature type="transmembrane region" description="Helical" evidence="3">
    <location>
        <begin position="387"/>
        <end position="406"/>
    </location>
</feature>
<organism evidence="4 5">
    <name type="scientific">Chaetoceros tenuissimus</name>
    <dbReference type="NCBI Taxonomy" id="426638"/>
    <lineage>
        <taxon>Eukaryota</taxon>
        <taxon>Sar</taxon>
        <taxon>Stramenopiles</taxon>
        <taxon>Ochrophyta</taxon>
        <taxon>Bacillariophyta</taxon>
        <taxon>Coscinodiscophyceae</taxon>
        <taxon>Chaetocerotophycidae</taxon>
        <taxon>Chaetocerotales</taxon>
        <taxon>Chaetocerotaceae</taxon>
        <taxon>Chaetoceros</taxon>
    </lineage>
</organism>
<keyword evidence="5" id="KW-1185">Reference proteome</keyword>
<comment type="caution">
    <text evidence="4">The sequence shown here is derived from an EMBL/GenBank/DDBJ whole genome shotgun (WGS) entry which is preliminary data.</text>
</comment>
<gene>
    <name evidence="4" type="ORF">CTEN210_02500</name>
</gene>
<dbReference type="GO" id="GO:0042910">
    <property type="term" value="F:xenobiotic transmembrane transporter activity"/>
    <property type="evidence" value="ECO:0007669"/>
    <property type="project" value="InterPro"/>
</dbReference>
<feature type="region of interest" description="Disordered" evidence="2">
    <location>
        <begin position="64"/>
        <end position="144"/>
    </location>
</feature>
<keyword evidence="3" id="KW-0472">Membrane</keyword>
<dbReference type="GO" id="GO:0016020">
    <property type="term" value="C:membrane"/>
    <property type="evidence" value="ECO:0007669"/>
    <property type="project" value="InterPro"/>
</dbReference>
<dbReference type="GO" id="GO:0015297">
    <property type="term" value="F:antiporter activity"/>
    <property type="evidence" value="ECO:0007669"/>
    <property type="project" value="InterPro"/>
</dbReference>